<evidence type="ECO:0000313" key="2">
    <source>
        <dbReference type="Proteomes" id="UP000287166"/>
    </source>
</evidence>
<sequence length="94" mass="10131">MTLSRSRSSVSSIDIWYAFTVLGVPSIIAPSTEPSLLSTARSPPPVLVRNPCRHVDTPAAFAFTATSTERCLPETILSEAPRAVLTHDVNPLLQ</sequence>
<dbReference type="InParanoid" id="A0A401H716"/>
<gene>
    <name evidence="1" type="ORF">SCP_1900860</name>
</gene>
<keyword evidence="2" id="KW-1185">Reference proteome</keyword>
<organism evidence="1 2">
    <name type="scientific">Sparassis crispa</name>
    <dbReference type="NCBI Taxonomy" id="139825"/>
    <lineage>
        <taxon>Eukaryota</taxon>
        <taxon>Fungi</taxon>
        <taxon>Dikarya</taxon>
        <taxon>Basidiomycota</taxon>
        <taxon>Agaricomycotina</taxon>
        <taxon>Agaricomycetes</taxon>
        <taxon>Polyporales</taxon>
        <taxon>Sparassidaceae</taxon>
        <taxon>Sparassis</taxon>
    </lineage>
</organism>
<dbReference type="AlphaFoldDB" id="A0A401H716"/>
<dbReference type="EMBL" id="BFAD01000019">
    <property type="protein sequence ID" value="GBE90237.1"/>
    <property type="molecule type" value="Genomic_DNA"/>
</dbReference>
<protein>
    <submittedName>
        <fullName evidence="1">Uncharacterized protein</fullName>
    </submittedName>
</protein>
<reference evidence="1 2" key="1">
    <citation type="journal article" date="2018" name="Sci. Rep.">
        <title>Genome sequence of the cauliflower mushroom Sparassis crispa (Hanabiratake) and its association with beneficial usage.</title>
        <authorList>
            <person name="Kiyama R."/>
            <person name="Furutani Y."/>
            <person name="Kawaguchi K."/>
            <person name="Nakanishi T."/>
        </authorList>
    </citation>
    <scope>NUCLEOTIDE SEQUENCE [LARGE SCALE GENOMIC DNA]</scope>
</reference>
<dbReference type="GeneID" id="38787154"/>
<name>A0A401H716_9APHY</name>
<accession>A0A401H716</accession>
<proteinExistence type="predicted"/>
<dbReference type="Proteomes" id="UP000287166">
    <property type="component" value="Unassembled WGS sequence"/>
</dbReference>
<dbReference type="RefSeq" id="XP_027621150.1">
    <property type="nucleotide sequence ID" value="XM_027765349.1"/>
</dbReference>
<comment type="caution">
    <text evidence="1">The sequence shown here is derived from an EMBL/GenBank/DDBJ whole genome shotgun (WGS) entry which is preliminary data.</text>
</comment>
<evidence type="ECO:0000313" key="1">
    <source>
        <dbReference type="EMBL" id="GBE90237.1"/>
    </source>
</evidence>